<dbReference type="PROSITE" id="PS50883">
    <property type="entry name" value="EAL"/>
    <property type="match status" value="1"/>
</dbReference>
<dbReference type="SMART" id="SM00052">
    <property type="entry name" value="EAL"/>
    <property type="match status" value="1"/>
</dbReference>
<dbReference type="InterPro" id="IPR050706">
    <property type="entry name" value="Cyclic-di-GMP_PDE-like"/>
</dbReference>
<comment type="caution">
    <text evidence="2">The sequence shown here is derived from an EMBL/GenBank/DDBJ whole genome shotgun (WGS) entry which is preliminary data.</text>
</comment>
<dbReference type="STRING" id="2074.BG845_06490"/>
<feature type="domain" description="EAL" evidence="1">
    <location>
        <begin position="12"/>
        <end position="256"/>
    </location>
</feature>
<dbReference type="Gene3D" id="3.20.20.450">
    <property type="entry name" value="EAL domain"/>
    <property type="match status" value="1"/>
</dbReference>
<dbReference type="SUPFAM" id="SSF141868">
    <property type="entry name" value="EAL domain-like"/>
    <property type="match status" value="1"/>
</dbReference>
<dbReference type="InterPro" id="IPR001633">
    <property type="entry name" value="EAL_dom"/>
</dbReference>
<dbReference type="RefSeq" id="WP_158092360.1">
    <property type="nucleotide sequence ID" value="NZ_AP018920.1"/>
</dbReference>
<accession>A0A1Y2MIQ7</accession>
<dbReference type="CDD" id="cd01948">
    <property type="entry name" value="EAL"/>
    <property type="match status" value="1"/>
</dbReference>
<keyword evidence="3" id="KW-1185">Reference proteome</keyword>
<sequence length="256" mass="27657">MHEATIDLPGRAALITRRLCRPDFLAHVRFAYQPIVSLAGRTTVGFEGLARWTDPQLGEVSPVDFVPIADDTGRLPGLTTRALMDGMHVVRGGGFLSINVDVAGFCDPSFPGRVLDACTMRSFPPDRLLLEVTETGVIRDPVWFRAAMTTLQQAGVRIAADDLGAGLSTLARVVEYPFDVVKLDRTLIRLIHTARGRRVLCRALELVHEHGAVTVAEGIEDIATAERCLGAGVDLGQGWLFGRPAFPEVSGHAPVA</sequence>
<dbReference type="PANTHER" id="PTHR33121">
    <property type="entry name" value="CYCLIC DI-GMP PHOSPHODIESTERASE PDEF"/>
    <property type="match status" value="1"/>
</dbReference>
<dbReference type="PANTHER" id="PTHR33121:SF70">
    <property type="entry name" value="SIGNALING PROTEIN YKOW"/>
    <property type="match status" value="1"/>
</dbReference>
<dbReference type="AlphaFoldDB" id="A0A1Y2MIQ7"/>
<evidence type="ECO:0000313" key="2">
    <source>
        <dbReference type="EMBL" id="OSY34859.1"/>
    </source>
</evidence>
<dbReference type="EMBL" id="MIGB01000064">
    <property type="protein sequence ID" value="OSY34859.1"/>
    <property type="molecule type" value="Genomic_DNA"/>
</dbReference>
<gene>
    <name evidence="2" type="primary">cph2_3</name>
    <name evidence="2" type="ORF">BG845_06490</name>
</gene>
<name>A0A1Y2MIQ7_PSEAH</name>
<dbReference type="GO" id="GO:0071111">
    <property type="term" value="F:cyclic-guanylate-specific phosphodiesterase activity"/>
    <property type="evidence" value="ECO:0007669"/>
    <property type="project" value="InterPro"/>
</dbReference>
<proteinExistence type="predicted"/>
<dbReference type="InterPro" id="IPR035919">
    <property type="entry name" value="EAL_sf"/>
</dbReference>
<evidence type="ECO:0000313" key="3">
    <source>
        <dbReference type="Proteomes" id="UP000194360"/>
    </source>
</evidence>
<protein>
    <submittedName>
        <fullName evidence="2">Phytochrome-like protein cph2</fullName>
    </submittedName>
</protein>
<dbReference type="OrthoDB" id="23692at2"/>
<evidence type="ECO:0000259" key="1">
    <source>
        <dbReference type="PROSITE" id="PS50883"/>
    </source>
</evidence>
<dbReference type="Proteomes" id="UP000194360">
    <property type="component" value="Unassembled WGS sequence"/>
</dbReference>
<dbReference type="Pfam" id="PF00563">
    <property type="entry name" value="EAL"/>
    <property type="match status" value="1"/>
</dbReference>
<organism evidence="2 3">
    <name type="scientific">Pseudonocardia autotrophica</name>
    <name type="common">Amycolata autotrophica</name>
    <name type="synonym">Nocardia autotrophica</name>
    <dbReference type="NCBI Taxonomy" id="2074"/>
    <lineage>
        <taxon>Bacteria</taxon>
        <taxon>Bacillati</taxon>
        <taxon>Actinomycetota</taxon>
        <taxon>Actinomycetes</taxon>
        <taxon>Pseudonocardiales</taxon>
        <taxon>Pseudonocardiaceae</taxon>
        <taxon>Pseudonocardia</taxon>
    </lineage>
</organism>
<reference evidence="2 3" key="1">
    <citation type="submission" date="2016-09" db="EMBL/GenBank/DDBJ databases">
        <title>Pseudonocardia autotrophica DSM535, a candidate organism with high potential of specific P450 cytochromes.</title>
        <authorList>
            <person name="Grumaz C."/>
            <person name="Vainshtein Y."/>
            <person name="Kirstahler P."/>
            <person name="Sohn K."/>
        </authorList>
    </citation>
    <scope>NUCLEOTIDE SEQUENCE [LARGE SCALE GENOMIC DNA]</scope>
    <source>
        <strain evidence="2 3">DSM 535</strain>
    </source>
</reference>